<feature type="transmembrane region" description="Helical" evidence="5">
    <location>
        <begin position="35"/>
        <end position="56"/>
    </location>
</feature>
<feature type="transmembrane region" description="Helical" evidence="5">
    <location>
        <begin position="428"/>
        <end position="446"/>
    </location>
</feature>
<gene>
    <name evidence="7" type="ORF">CL52_15610</name>
    <name evidence="8" type="ORF">SAMN05660875_102611</name>
</gene>
<dbReference type="Pfam" id="PF01944">
    <property type="entry name" value="SpoIIM"/>
    <property type="match status" value="1"/>
</dbReference>
<feature type="transmembrane region" description="Helical" evidence="5">
    <location>
        <begin position="533"/>
        <end position="551"/>
    </location>
</feature>
<feature type="transmembrane region" description="Helical" evidence="5">
    <location>
        <begin position="62"/>
        <end position="85"/>
    </location>
</feature>
<evidence type="ECO:0000256" key="1">
    <source>
        <dbReference type="ARBA" id="ARBA00004141"/>
    </source>
</evidence>
<dbReference type="InterPro" id="IPR010432">
    <property type="entry name" value="RDD"/>
</dbReference>
<feature type="transmembrane region" description="Helical" evidence="5">
    <location>
        <begin position="337"/>
        <end position="358"/>
    </location>
</feature>
<evidence type="ECO:0000259" key="6">
    <source>
        <dbReference type="Pfam" id="PF06271"/>
    </source>
</evidence>
<evidence type="ECO:0000313" key="9">
    <source>
        <dbReference type="Proteomes" id="UP000031271"/>
    </source>
</evidence>
<evidence type="ECO:0000313" key="7">
    <source>
        <dbReference type="EMBL" id="AJE16390.1"/>
    </source>
</evidence>
<reference evidence="8 10" key="2">
    <citation type="submission" date="2016-10" db="EMBL/GenBank/DDBJ databases">
        <authorList>
            <person name="Varghese N."/>
            <person name="Submissions S."/>
        </authorList>
    </citation>
    <scope>NUCLEOTIDE SEQUENCE [LARGE SCALE GENOMIC DNA]</scope>
    <source>
        <strain evidence="8 10">DSM 6083</strain>
    </source>
</reference>
<evidence type="ECO:0000256" key="4">
    <source>
        <dbReference type="ARBA" id="ARBA00023136"/>
    </source>
</evidence>
<evidence type="ECO:0000313" key="8">
    <source>
        <dbReference type="EMBL" id="SDM16371.1"/>
    </source>
</evidence>
<dbReference type="PANTHER" id="PTHR38480">
    <property type="entry name" value="SLR0254 PROTEIN"/>
    <property type="match status" value="1"/>
</dbReference>
<dbReference type="KEGG" id="pbm:CL52_15610"/>
<dbReference type="PANTHER" id="PTHR38480:SF1">
    <property type="entry name" value="SLR0254 PROTEIN"/>
    <property type="match status" value="1"/>
</dbReference>
<proteinExistence type="predicted"/>
<keyword evidence="10" id="KW-1185">Reference proteome</keyword>
<keyword evidence="4 5" id="KW-0472">Membrane</keyword>
<name>A0A8D4C3T6_9GAMM</name>
<evidence type="ECO:0000256" key="2">
    <source>
        <dbReference type="ARBA" id="ARBA00022692"/>
    </source>
</evidence>
<evidence type="ECO:0000313" key="10">
    <source>
        <dbReference type="Proteomes" id="UP000182276"/>
    </source>
</evidence>
<accession>A0A8D4C3T6</accession>
<protein>
    <submittedName>
        <fullName evidence="7 8">Membrane protein</fullName>
    </submittedName>
</protein>
<sequence length="558" mass="60604">MTAACSQPVLDNRYRVETPEGIDLLLRPAGLVPRALAFTVDLALRGLILLALFFGFGLLGKLGIGLGALCLFLVQWWYMVLFEVFNQGRTPGKLWLGLEVIHDDGTPVGWAASLTRNLLRFVDMLPLGYFLGTLSCLAHPQFRRLGDIAAGTLVVYRDRPAKPRAALQAAPLQAPVALEQDERRAIIAFAERGDQLSGERRRELAALLAEPLGCSAGQASEQLEGIASGLLLGSTRQAAFEAAHEAQWQAFAKRLAQTGERRSAALQDFPSAYRRHCQQLALATSRGYSEGLLTRLRQLALAGHRQLYRHRSPLPGRLLGFVLAGFPALVRRQRRSVLLASGIFYGLLLISGWLVHLFPDLVFTVLPAEQVADMEAMYDPDATRLGRFGERGSADDWAMFGFYVMNNIGIAFQTFAGGLLLGLGSLFYLVYNGLVIGTVAGHLGNIGYQLPFWSFVIGHGAFELTAITLAGAAGLGLGQALIAPGRRSRSEALRQAAAISVRLVAGAMLMLLLAAFIEAYWSSMTYPAPALKFAVGAALWLLVLLYFCLAGRSRHAPD</sequence>
<feature type="transmembrane region" description="Helical" evidence="5">
    <location>
        <begin position="499"/>
        <end position="521"/>
    </location>
</feature>
<dbReference type="Proteomes" id="UP000031271">
    <property type="component" value="Chromosome"/>
</dbReference>
<evidence type="ECO:0000256" key="5">
    <source>
        <dbReference type="SAM" id="Phobius"/>
    </source>
</evidence>
<organism evidence="7 9">
    <name type="scientific">Stutzerimonas balearica DSM 6083</name>
    <dbReference type="NCBI Taxonomy" id="1123016"/>
    <lineage>
        <taxon>Bacteria</taxon>
        <taxon>Pseudomonadati</taxon>
        <taxon>Pseudomonadota</taxon>
        <taxon>Gammaproteobacteria</taxon>
        <taxon>Pseudomonadales</taxon>
        <taxon>Pseudomonadaceae</taxon>
        <taxon>Stutzerimonas</taxon>
    </lineage>
</organism>
<dbReference type="EMBL" id="CP007511">
    <property type="protein sequence ID" value="AJE16390.1"/>
    <property type="molecule type" value="Genomic_DNA"/>
</dbReference>
<dbReference type="AlphaFoldDB" id="A0A8D4C3T6"/>
<feature type="transmembrane region" description="Helical" evidence="5">
    <location>
        <begin position="397"/>
        <end position="421"/>
    </location>
</feature>
<dbReference type="Pfam" id="PF06271">
    <property type="entry name" value="RDD"/>
    <property type="match status" value="1"/>
</dbReference>
<keyword evidence="2 5" id="KW-0812">Transmembrane</keyword>
<feature type="transmembrane region" description="Helical" evidence="5">
    <location>
        <begin position="452"/>
        <end position="478"/>
    </location>
</feature>
<reference evidence="7 9" key="3">
    <citation type="journal article" name="Genome Announc.">
        <title>Complete Genome Sequence of Pseudomonas balearica DSM 6083T.</title>
        <authorList>
            <person name="Bennasar-Figueras A."/>
            <person name="Salva-Serra F."/>
            <person name="Jaen-Luchoro D."/>
            <person name="Segui C."/>
            <person name="Aliaga F."/>
            <person name="Busquets A."/>
            <person name="Gomila M."/>
            <person name="Moore E.R."/>
            <person name="Lalucat J."/>
        </authorList>
    </citation>
    <scope>NUCLEOTIDE SEQUENCE [LARGE SCALE GENOMIC DNA]</scope>
    <source>
        <strain evidence="9">DSM 6083</strain>
        <strain evidence="7">DSM6083</strain>
    </source>
</reference>
<dbReference type="InterPro" id="IPR002798">
    <property type="entry name" value="SpoIIM-like"/>
</dbReference>
<evidence type="ECO:0000256" key="3">
    <source>
        <dbReference type="ARBA" id="ARBA00022989"/>
    </source>
</evidence>
<dbReference type="EMBL" id="FNHO01000002">
    <property type="protein sequence ID" value="SDM16371.1"/>
    <property type="molecule type" value="Genomic_DNA"/>
</dbReference>
<comment type="subcellular location">
    <subcellularLocation>
        <location evidence="1">Membrane</location>
        <topology evidence="1">Multi-pass membrane protein</topology>
    </subcellularLocation>
</comment>
<dbReference type="GO" id="GO:0016020">
    <property type="term" value="C:membrane"/>
    <property type="evidence" value="ECO:0007669"/>
    <property type="project" value="UniProtKB-SubCell"/>
</dbReference>
<dbReference type="Proteomes" id="UP000182276">
    <property type="component" value="Unassembled WGS sequence"/>
</dbReference>
<keyword evidence="3 5" id="KW-1133">Transmembrane helix</keyword>
<reference evidence="9" key="1">
    <citation type="submission" date="2014-03" db="EMBL/GenBank/DDBJ databases">
        <title>Complete genome of Pseudomonas balearica DSM 6083T, a sewage water isolate from an enrichment with 2-methylnaphthalene.</title>
        <authorList>
            <person name="Salva-Serra F."/>
            <person name="Jaen-Luchoro D."/>
            <person name="Busquets A."/>
            <person name="Pena A."/>
            <person name="Gomila M."/>
            <person name="Bosch R."/>
            <person name="Nogales B."/>
            <person name="Garcia-Valdes E."/>
            <person name="Lalucat J."/>
            <person name="Bennasar A."/>
        </authorList>
    </citation>
    <scope>NUCLEOTIDE SEQUENCE [LARGE SCALE GENOMIC DNA]</scope>
    <source>
        <strain evidence="9">DSM 6083</strain>
    </source>
</reference>
<feature type="domain" description="RDD" evidence="6">
    <location>
        <begin position="29"/>
        <end position="150"/>
    </location>
</feature>